<proteinExistence type="predicted"/>
<keyword evidence="3" id="KW-1185">Reference proteome</keyword>
<sequence length="101" mass="10686">MLSVIVLWAWAVTALSGLGLLGLLGAWLTTPSVRTARTRGGRHRRLPPSLVLSHLSVAAAGLLVWGVFALWSRNAFAWAGLGVLAVTTIVLMMLTLLAVAE</sequence>
<feature type="transmembrane region" description="Helical" evidence="1">
    <location>
        <begin position="6"/>
        <end position="29"/>
    </location>
</feature>
<dbReference type="Proteomes" id="UP001500839">
    <property type="component" value="Unassembled WGS sequence"/>
</dbReference>
<organism evidence="2 3">
    <name type="scientific">Tomitella cavernea</name>
    <dbReference type="NCBI Taxonomy" id="1387982"/>
    <lineage>
        <taxon>Bacteria</taxon>
        <taxon>Bacillati</taxon>
        <taxon>Actinomycetota</taxon>
        <taxon>Actinomycetes</taxon>
        <taxon>Mycobacteriales</taxon>
        <taxon>Tomitella</taxon>
    </lineage>
</organism>
<protein>
    <recommendedName>
        <fullName evidence="4">Integral membrane protein</fullName>
    </recommendedName>
</protein>
<feature type="transmembrane region" description="Helical" evidence="1">
    <location>
        <begin position="50"/>
        <end position="71"/>
    </location>
</feature>
<dbReference type="RefSeq" id="WP_200174182.1">
    <property type="nucleotide sequence ID" value="NZ_BAABKQ010000001.1"/>
</dbReference>
<evidence type="ECO:0000313" key="2">
    <source>
        <dbReference type="EMBL" id="GAA4810713.1"/>
    </source>
</evidence>
<name>A0ABP9CMB2_9ACTN</name>
<keyword evidence="1" id="KW-0472">Membrane</keyword>
<evidence type="ECO:0000256" key="1">
    <source>
        <dbReference type="SAM" id="Phobius"/>
    </source>
</evidence>
<evidence type="ECO:0000313" key="3">
    <source>
        <dbReference type="Proteomes" id="UP001500839"/>
    </source>
</evidence>
<feature type="transmembrane region" description="Helical" evidence="1">
    <location>
        <begin position="77"/>
        <end position="100"/>
    </location>
</feature>
<accession>A0ABP9CMB2</accession>
<keyword evidence="1" id="KW-0812">Transmembrane</keyword>
<evidence type="ECO:0008006" key="4">
    <source>
        <dbReference type="Google" id="ProtNLM"/>
    </source>
</evidence>
<reference evidence="3" key="1">
    <citation type="journal article" date="2019" name="Int. J. Syst. Evol. Microbiol.">
        <title>The Global Catalogue of Microorganisms (GCM) 10K type strain sequencing project: providing services to taxonomists for standard genome sequencing and annotation.</title>
        <authorList>
            <consortium name="The Broad Institute Genomics Platform"/>
            <consortium name="The Broad Institute Genome Sequencing Center for Infectious Disease"/>
            <person name="Wu L."/>
            <person name="Ma J."/>
        </authorList>
    </citation>
    <scope>NUCLEOTIDE SEQUENCE [LARGE SCALE GENOMIC DNA]</scope>
    <source>
        <strain evidence="3">JCM 18542</strain>
    </source>
</reference>
<gene>
    <name evidence="2" type="ORF">GCM10023353_13880</name>
</gene>
<comment type="caution">
    <text evidence="2">The sequence shown here is derived from an EMBL/GenBank/DDBJ whole genome shotgun (WGS) entry which is preliminary data.</text>
</comment>
<keyword evidence="1" id="KW-1133">Transmembrane helix</keyword>
<dbReference type="EMBL" id="BAABKQ010000001">
    <property type="protein sequence ID" value="GAA4810713.1"/>
    <property type="molecule type" value="Genomic_DNA"/>
</dbReference>